<accession>A0A059DZP2</accession>
<sequence length="141" mass="17342">MWILFGWHTWWGESGRPYRFKITLTPKGLPDQGGVYVFVQRRFVFFLFPLYIGKAANFKNRLIGHERWWEAWWKRGATERHVLVIKKESDRARIEEDLIRRYQPRMNDILIPRGHNDAPNNARLRFWWKLKRMFRIPFLAR</sequence>
<dbReference type="SUPFAM" id="SSF82771">
    <property type="entry name" value="GIY-YIG endonuclease"/>
    <property type="match status" value="1"/>
</dbReference>
<dbReference type="STRING" id="1280948.HY36_06595"/>
<dbReference type="InterPro" id="IPR000305">
    <property type="entry name" value="GIY-YIG_endonuc"/>
</dbReference>
<organism evidence="3 4">
    <name type="scientific">Hyphomonas atlantica</name>
    <dbReference type="NCBI Taxonomy" id="1280948"/>
    <lineage>
        <taxon>Bacteria</taxon>
        <taxon>Pseudomonadati</taxon>
        <taxon>Pseudomonadota</taxon>
        <taxon>Alphaproteobacteria</taxon>
        <taxon>Hyphomonadales</taxon>
        <taxon>Hyphomonadaceae</taxon>
        <taxon>Hyphomonas</taxon>
    </lineage>
</organism>
<dbReference type="PATRIC" id="fig|1280948.3.peg.2414"/>
<dbReference type="OrthoDB" id="7619023at2"/>
<name>A0A059DZP2_9PROT</name>
<evidence type="ECO:0000259" key="1">
    <source>
        <dbReference type="PROSITE" id="PS50164"/>
    </source>
</evidence>
<evidence type="ECO:0000313" key="5">
    <source>
        <dbReference type="Proteomes" id="UP000259173"/>
    </source>
</evidence>
<evidence type="ECO:0000313" key="3">
    <source>
        <dbReference type="EMBL" id="KCZ59794.1"/>
    </source>
</evidence>
<dbReference type="EMBL" id="AWFH01000034">
    <property type="protein sequence ID" value="KCZ59794.1"/>
    <property type="molecule type" value="Genomic_DNA"/>
</dbReference>
<evidence type="ECO:0000313" key="4">
    <source>
        <dbReference type="Proteomes" id="UP000024547"/>
    </source>
</evidence>
<proteinExistence type="predicted"/>
<evidence type="ECO:0000313" key="2">
    <source>
        <dbReference type="EMBL" id="HAE92981.1"/>
    </source>
</evidence>
<comment type="caution">
    <text evidence="3">The sequence shown here is derived from an EMBL/GenBank/DDBJ whole genome shotgun (WGS) entry which is preliminary data.</text>
</comment>
<dbReference type="Proteomes" id="UP000259173">
    <property type="component" value="Unassembled WGS sequence"/>
</dbReference>
<dbReference type="eggNOG" id="COG0322">
    <property type="taxonomic scope" value="Bacteria"/>
</dbReference>
<protein>
    <submittedName>
        <fullName evidence="2">Nuclease</fullName>
    </submittedName>
</protein>
<dbReference type="PROSITE" id="PS50164">
    <property type="entry name" value="GIY_YIG"/>
    <property type="match status" value="1"/>
</dbReference>
<dbReference type="InterPro" id="IPR035901">
    <property type="entry name" value="GIY-YIG_endonuc_sf"/>
</dbReference>
<gene>
    <name evidence="2" type="ORF">DCG65_00360</name>
    <name evidence="3" type="ORF">HY36_06595</name>
</gene>
<dbReference type="AlphaFoldDB" id="A0A059DZP2"/>
<feature type="domain" description="GIY-YIG" evidence="1">
    <location>
        <begin position="31"/>
        <end position="108"/>
    </location>
</feature>
<dbReference type="EMBL" id="DMBR01000014">
    <property type="protein sequence ID" value="HAE92981.1"/>
    <property type="molecule type" value="Genomic_DNA"/>
</dbReference>
<dbReference type="RefSeq" id="WP_035553025.1">
    <property type="nucleotide sequence ID" value="NZ_AWFH01000034.1"/>
</dbReference>
<keyword evidence="4" id="KW-1185">Reference proteome</keyword>
<reference evidence="3 4" key="1">
    <citation type="journal article" date="2014" name="Antonie Van Leeuwenhoek">
        <title>Hyphomonas beringensis sp. nov. and Hyphomonas chukchiensis sp. nov., isolated from surface seawater of the Bering Sea and Chukchi Sea.</title>
        <authorList>
            <person name="Li C."/>
            <person name="Lai Q."/>
            <person name="Li G."/>
            <person name="Dong C."/>
            <person name="Wang J."/>
            <person name="Liao Y."/>
            <person name="Shao Z."/>
        </authorList>
    </citation>
    <scope>NUCLEOTIDE SEQUENCE [LARGE SCALE GENOMIC DNA]</scope>
    <source>
        <strain evidence="3 4">22II1-22F38</strain>
    </source>
</reference>
<dbReference type="Proteomes" id="UP000024547">
    <property type="component" value="Unassembled WGS sequence"/>
</dbReference>
<dbReference type="Gene3D" id="3.40.1440.10">
    <property type="entry name" value="GIY-YIG endonuclease"/>
    <property type="match status" value="1"/>
</dbReference>
<reference evidence="2 5" key="2">
    <citation type="journal article" date="2018" name="Nat. Biotechnol.">
        <title>A standardized bacterial taxonomy based on genome phylogeny substantially revises the tree of life.</title>
        <authorList>
            <person name="Parks D.H."/>
            <person name="Chuvochina M."/>
            <person name="Waite D.W."/>
            <person name="Rinke C."/>
            <person name="Skarshewski A."/>
            <person name="Chaumeil P.A."/>
            <person name="Hugenholtz P."/>
        </authorList>
    </citation>
    <scope>NUCLEOTIDE SEQUENCE [LARGE SCALE GENOMIC DNA]</scope>
    <source>
        <strain evidence="2">UBA8557</strain>
    </source>
</reference>